<dbReference type="InterPro" id="IPR054528">
    <property type="entry name" value="TcaA_5th"/>
</dbReference>
<keyword evidence="2" id="KW-0812">Transmembrane</keyword>
<reference evidence="5 6" key="1">
    <citation type="submission" date="2016-07" db="EMBL/GenBank/DDBJ databases">
        <title>Caryophanon latum genome sequencing.</title>
        <authorList>
            <person name="Verma A."/>
            <person name="Pal Y."/>
            <person name="Krishnamurthi S."/>
        </authorList>
    </citation>
    <scope>NUCLEOTIDE SEQUENCE [LARGE SCALE GENOMIC DNA]</scope>
    <source>
        <strain evidence="5 6">DSM 14151</strain>
    </source>
</reference>
<feature type="region of interest" description="Disordered" evidence="1">
    <location>
        <begin position="32"/>
        <end position="53"/>
    </location>
</feature>
<feature type="compositionally biased region" description="Polar residues" evidence="1">
    <location>
        <begin position="32"/>
        <end position="41"/>
    </location>
</feature>
<proteinExistence type="predicted"/>
<dbReference type="Pfam" id="PF22819">
    <property type="entry name" value="TcaA_5th"/>
    <property type="match status" value="1"/>
</dbReference>
<keyword evidence="2" id="KW-0472">Membrane</keyword>
<sequence>MKYCTSCGKELSMNSLFCSNCGNDMKNTASPVKTPRSTISLQKEEEPVIHSRTEKNNKRPLTWLAIAAMSLIVLAAVSFFAISTIFSPAKALQKVNEHYVLENKLEFYNSFNIPSGTVGGKDEFYSAMKYWDTIYPTLQTAIETNDVPFEITDANGERILLATVTTDFGIIKRLQLAYSPKELALTVAEKQTSVTVDGQQFLTVANNESFTVPFIPGKYKLAITSNEKSKEEIIYVEQQKDNQFTVAPFAEAPTETAAATPTVTQTVVAQVEQKPTLTMNSYANIDEIHGFFDQYRSDYEAALYYIEPSYIQSYFANNALYNEFKKFIDGHYAIPGYEYTFGTNEITKMVPIDENSFYVYTYETFYFYSDEDGTYYYERSKRYTTKHNGGNFKFINIETLDTNKSKQ</sequence>
<dbReference type="Proteomes" id="UP000093482">
    <property type="component" value="Unassembled WGS sequence"/>
</dbReference>
<feature type="compositionally biased region" description="Basic and acidic residues" evidence="1">
    <location>
        <begin position="42"/>
        <end position="53"/>
    </location>
</feature>
<keyword evidence="2" id="KW-1133">Transmembrane helix</keyword>
<evidence type="ECO:0000256" key="1">
    <source>
        <dbReference type="SAM" id="MobiDB-lite"/>
    </source>
</evidence>
<evidence type="ECO:0000313" key="6">
    <source>
        <dbReference type="Proteomes" id="UP000093482"/>
    </source>
</evidence>
<dbReference type="Pfam" id="PF13240">
    <property type="entry name" value="Zn_Ribbon_1"/>
    <property type="match status" value="1"/>
</dbReference>
<feature type="domain" description="TcaA protein NTF2-like" evidence="4">
    <location>
        <begin position="286"/>
        <end position="397"/>
    </location>
</feature>
<feature type="transmembrane region" description="Helical" evidence="2">
    <location>
        <begin position="61"/>
        <end position="86"/>
    </location>
</feature>
<dbReference type="RefSeq" id="WP_066463753.1">
    <property type="nucleotide sequence ID" value="NZ_MATO01000031.1"/>
</dbReference>
<accession>A0A1C0YV73</accession>
<dbReference type="EMBL" id="MATO01000031">
    <property type="protein sequence ID" value="OCS91073.1"/>
    <property type="molecule type" value="Genomic_DNA"/>
</dbReference>
<protein>
    <submittedName>
        <fullName evidence="5">Uncharacterized protein</fullName>
    </submittedName>
</protein>
<dbReference type="InterPro" id="IPR026870">
    <property type="entry name" value="Zinc_ribbon_dom"/>
</dbReference>
<evidence type="ECO:0000256" key="2">
    <source>
        <dbReference type="SAM" id="Phobius"/>
    </source>
</evidence>
<evidence type="ECO:0000259" key="3">
    <source>
        <dbReference type="Pfam" id="PF13240"/>
    </source>
</evidence>
<comment type="caution">
    <text evidence="5">The sequence shown here is derived from an EMBL/GenBank/DDBJ whole genome shotgun (WGS) entry which is preliminary data.</text>
</comment>
<gene>
    <name evidence="5" type="ORF">A6K76_10030</name>
</gene>
<dbReference type="AlphaFoldDB" id="A0A1C0YV73"/>
<keyword evidence="6" id="KW-1185">Reference proteome</keyword>
<evidence type="ECO:0000313" key="5">
    <source>
        <dbReference type="EMBL" id="OCS91073.1"/>
    </source>
</evidence>
<organism evidence="5 6">
    <name type="scientific">Caryophanon latum</name>
    <dbReference type="NCBI Taxonomy" id="33977"/>
    <lineage>
        <taxon>Bacteria</taxon>
        <taxon>Bacillati</taxon>
        <taxon>Bacillota</taxon>
        <taxon>Bacilli</taxon>
        <taxon>Bacillales</taxon>
        <taxon>Caryophanaceae</taxon>
        <taxon>Caryophanon</taxon>
    </lineage>
</organism>
<evidence type="ECO:0000259" key="4">
    <source>
        <dbReference type="Pfam" id="PF22819"/>
    </source>
</evidence>
<feature type="domain" description="Zinc-ribbon" evidence="3">
    <location>
        <begin position="3"/>
        <end position="23"/>
    </location>
</feature>
<name>A0A1C0YV73_9BACL</name>